<dbReference type="RefSeq" id="WP_147661841.1">
    <property type="nucleotide sequence ID" value="NZ_CP042905.2"/>
</dbReference>
<gene>
    <name evidence="3" type="ORF">DSAG12_00727</name>
</gene>
<evidence type="ECO:0000313" key="3">
    <source>
        <dbReference type="EMBL" id="QEE14906.1"/>
    </source>
</evidence>
<feature type="coiled-coil region" evidence="1">
    <location>
        <begin position="258"/>
        <end position="306"/>
    </location>
</feature>
<evidence type="ECO:0000256" key="2">
    <source>
        <dbReference type="SAM" id="MobiDB-lite"/>
    </source>
</evidence>
<dbReference type="KEGG" id="psyt:DSAG12_00727"/>
<organism evidence="3 4">
    <name type="scientific">Promethearchaeum syntrophicum</name>
    <dbReference type="NCBI Taxonomy" id="2594042"/>
    <lineage>
        <taxon>Archaea</taxon>
        <taxon>Promethearchaeati</taxon>
        <taxon>Promethearchaeota</taxon>
        <taxon>Promethearchaeia</taxon>
        <taxon>Promethearchaeales</taxon>
        <taxon>Promethearchaeaceae</taxon>
        <taxon>Promethearchaeum</taxon>
    </lineage>
</organism>
<evidence type="ECO:0000313" key="4">
    <source>
        <dbReference type="Proteomes" id="UP000321408"/>
    </source>
</evidence>
<protein>
    <recommendedName>
        <fullName evidence="5">Zinc-ribbon domain-containing protein</fullName>
    </recommendedName>
</protein>
<sequence>MVPTYKEISCPFCGRVVRDSDKYCIFCGSKIQKAKKKKEKTKEQEIIEQEVDKDLGFLKGVSKNKDDKEKTDTPFMIEEDSQEDLEDTVLSLEEIKKEKKSKKDSKKKKNIKIELPQEIKDQLECKMKLAIIEDKKKKLKEKLKALKEDLNEEKYEYDMDYAKQINVKLNAFKVIKEEFNEKEENLRTELGPKGMFRVDELEDELEVQREQLIELKRAFKLHKVKKDIYEQLRLEYSTGFREAEKELHDLRSNIIRWLSSEKADKNRLENRIRLLQGRYKTKEVDEEEFKRQKKEISLELERVAQRVKILEIYSRAKKKKFF</sequence>
<reference evidence="3 4" key="2">
    <citation type="journal article" date="2024" name="Int. J. Syst. Evol. Microbiol.">
        <title>Promethearchaeum syntrophicum gen. nov., sp. nov., an anaerobic, obligately syntrophic archaeon, the first isolate of the lineage 'Asgard' archaea, and proposal of the new archaeal phylum Promethearchaeota phyl. nov. and kingdom Promethearchaeati regn. nov.</title>
        <authorList>
            <person name="Imachi H."/>
            <person name="Nobu M.K."/>
            <person name="Kato S."/>
            <person name="Takaki Y."/>
            <person name="Miyazaki M."/>
            <person name="Miyata M."/>
            <person name="Ogawara M."/>
            <person name="Saito Y."/>
            <person name="Sakai S."/>
            <person name="Tahara Y.O."/>
            <person name="Takano Y."/>
            <person name="Tasumi E."/>
            <person name="Uematsu K."/>
            <person name="Yoshimura T."/>
            <person name="Itoh T."/>
            <person name="Ohkuma M."/>
            <person name="Takai K."/>
        </authorList>
    </citation>
    <scope>NUCLEOTIDE SEQUENCE [LARGE SCALE GENOMIC DNA]</scope>
    <source>
        <strain evidence="3 4">MK-D1</strain>
    </source>
</reference>
<keyword evidence="1" id="KW-0175">Coiled coil</keyword>
<evidence type="ECO:0008006" key="5">
    <source>
        <dbReference type="Google" id="ProtNLM"/>
    </source>
</evidence>
<feature type="compositionally biased region" description="Basic and acidic residues" evidence="2">
    <location>
        <begin position="63"/>
        <end position="72"/>
    </location>
</feature>
<name>A0A5B9D8G7_9ARCH</name>
<dbReference type="GeneID" id="41328730"/>
<evidence type="ECO:0000256" key="1">
    <source>
        <dbReference type="SAM" id="Coils"/>
    </source>
</evidence>
<proteinExistence type="predicted"/>
<reference evidence="3 4" key="1">
    <citation type="journal article" date="2020" name="Nature">
        <title>Isolation of an archaeon at the prokaryote-eukaryote interface.</title>
        <authorList>
            <person name="Imachi H."/>
            <person name="Nobu M.K."/>
            <person name="Nakahara N."/>
            <person name="Morono Y."/>
            <person name="Ogawara M."/>
            <person name="Takaki Y."/>
            <person name="Takano Y."/>
            <person name="Uematsu K."/>
            <person name="Ikuta T."/>
            <person name="Ito M."/>
            <person name="Matsui Y."/>
            <person name="Miyazaki M."/>
            <person name="Murata K."/>
            <person name="Saito Y."/>
            <person name="Sakai S."/>
            <person name="Song C."/>
            <person name="Tasumi E."/>
            <person name="Yamanaka Y."/>
            <person name="Yamaguchi T."/>
            <person name="Kamagata Y."/>
            <person name="Tamaki H."/>
            <person name="Takai K."/>
        </authorList>
    </citation>
    <scope>NUCLEOTIDE SEQUENCE [LARGE SCALE GENOMIC DNA]</scope>
    <source>
        <strain evidence="3 4">MK-D1</strain>
    </source>
</reference>
<feature type="region of interest" description="Disordered" evidence="2">
    <location>
        <begin position="61"/>
        <end position="83"/>
    </location>
</feature>
<dbReference type="Proteomes" id="UP000321408">
    <property type="component" value="Chromosome"/>
</dbReference>
<dbReference type="AlphaFoldDB" id="A0A5B9D8G7"/>
<keyword evidence="4" id="KW-1185">Reference proteome</keyword>
<dbReference type="EMBL" id="CP042905">
    <property type="protein sequence ID" value="QEE14906.1"/>
    <property type="molecule type" value="Genomic_DNA"/>
</dbReference>
<accession>A0A5B9D8G7</accession>